<dbReference type="RefSeq" id="WP_152762186.1">
    <property type="nucleotide sequence ID" value="NZ_WHLY01000002.1"/>
</dbReference>
<dbReference type="Pfam" id="PF07012">
    <property type="entry name" value="Curlin_rpt"/>
    <property type="match status" value="1"/>
</dbReference>
<comment type="similarity">
    <text evidence="1">Belongs to the CsgA/CsgB family.</text>
</comment>
<dbReference type="GO" id="GO:0007155">
    <property type="term" value="P:cell adhesion"/>
    <property type="evidence" value="ECO:0007669"/>
    <property type="project" value="InterPro"/>
</dbReference>
<reference evidence="4 5" key="1">
    <citation type="submission" date="2019-10" db="EMBL/GenBank/DDBJ databases">
        <title>Draft Genome Sequence of Cytophagaceae sp. SJW1-29.</title>
        <authorList>
            <person name="Choi A."/>
        </authorList>
    </citation>
    <scope>NUCLEOTIDE SEQUENCE [LARGE SCALE GENOMIC DNA]</scope>
    <source>
        <strain evidence="4 5">SJW1-29</strain>
    </source>
</reference>
<sequence length="479" mass="49975">MKKIILSLGMLIAVATASYAQNNTATLNQNNGARNTGNMTQNGQNNQARINQNGVVVTDNKAVIMQTGKSNQALIDEAGKLNDVMITQSNTSVANHDASVQIINNDSENNYVRVTQSGKGMRADIQIRGDGMANGGSPVIFNQSGDTNRARLLETGGNDNDYNAVSLTQSGKDGQSYTNLVGDNNSITINQAGNTNNIGNFAGGGPAIGSSFTRTRVLAGPNQSLAGPNFLGADGTAVGIGINAGITVVGDMNTISVTQGAASRNNFAGIQLNGTQADGANQNKATINQADNAEDNQALIVVNSNQDRNAATINQTGFAQFNRAAIIQNGSDDIATINQSGKFNVAVTQQQIGTNTGSNVATINQPGNNNTAYTFQEGQIGSRVTITQNTNGHIAEVYQIGNGNHDATITQESVTGGSRLILQQEGTANKAFLTQKDIQGLPTDVEIRQTGMNNTVNGIATGGVTRFIQQNGNNNVINL</sequence>
<dbReference type="Proteomes" id="UP000479293">
    <property type="component" value="Unassembled WGS sequence"/>
</dbReference>
<gene>
    <name evidence="4" type="ORF">GBK04_18460</name>
</gene>
<evidence type="ECO:0000313" key="4">
    <source>
        <dbReference type="EMBL" id="MPR35278.1"/>
    </source>
</evidence>
<feature type="signal peptide" evidence="3">
    <location>
        <begin position="1"/>
        <end position="20"/>
    </location>
</feature>
<organism evidence="4 5">
    <name type="scientific">Salmonirosea aquatica</name>
    <dbReference type="NCBI Taxonomy" id="2654236"/>
    <lineage>
        <taxon>Bacteria</taxon>
        <taxon>Pseudomonadati</taxon>
        <taxon>Bacteroidota</taxon>
        <taxon>Cytophagia</taxon>
        <taxon>Cytophagales</taxon>
        <taxon>Spirosomataceae</taxon>
        <taxon>Salmonirosea</taxon>
    </lineage>
</organism>
<dbReference type="InterPro" id="IPR009742">
    <property type="entry name" value="Curlin_rpt"/>
</dbReference>
<protein>
    <recommendedName>
        <fullName evidence="6">Curlin</fullName>
    </recommendedName>
</protein>
<evidence type="ECO:0008006" key="6">
    <source>
        <dbReference type="Google" id="ProtNLM"/>
    </source>
</evidence>
<keyword evidence="2 3" id="KW-0732">Signal</keyword>
<evidence type="ECO:0000256" key="1">
    <source>
        <dbReference type="ARBA" id="ARBA00009766"/>
    </source>
</evidence>
<dbReference type="AlphaFoldDB" id="A0A7C9BE46"/>
<proteinExistence type="inferred from homology"/>
<feature type="chain" id="PRO_5029015412" description="Curlin" evidence="3">
    <location>
        <begin position="21"/>
        <end position="479"/>
    </location>
</feature>
<dbReference type="EMBL" id="WHLY01000002">
    <property type="protein sequence ID" value="MPR35278.1"/>
    <property type="molecule type" value="Genomic_DNA"/>
</dbReference>
<name>A0A7C9BE46_9BACT</name>
<accession>A0A7C9BE46</accession>
<keyword evidence="5" id="KW-1185">Reference proteome</keyword>
<evidence type="ECO:0000313" key="5">
    <source>
        <dbReference type="Proteomes" id="UP000479293"/>
    </source>
</evidence>
<evidence type="ECO:0000256" key="2">
    <source>
        <dbReference type="ARBA" id="ARBA00022729"/>
    </source>
</evidence>
<dbReference type="GO" id="GO:0009289">
    <property type="term" value="C:pilus"/>
    <property type="evidence" value="ECO:0007669"/>
    <property type="project" value="InterPro"/>
</dbReference>
<comment type="caution">
    <text evidence="4">The sequence shown here is derived from an EMBL/GenBank/DDBJ whole genome shotgun (WGS) entry which is preliminary data.</text>
</comment>
<evidence type="ECO:0000256" key="3">
    <source>
        <dbReference type="SAM" id="SignalP"/>
    </source>
</evidence>